<comment type="caution">
    <text evidence="1">The sequence shown here is derived from an EMBL/GenBank/DDBJ whole genome shotgun (WGS) entry which is preliminary data.</text>
</comment>
<organism evidence="1 2">
    <name type="scientific">Brachionus plicatilis</name>
    <name type="common">Marine rotifer</name>
    <name type="synonym">Brachionus muelleri</name>
    <dbReference type="NCBI Taxonomy" id="10195"/>
    <lineage>
        <taxon>Eukaryota</taxon>
        <taxon>Metazoa</taxon>
        <taxon>Spiralia</taxon>
        <taxon>Gnathifera</taxon>
        <taxon>Rotifera</taxon>
        <taxon>Eurotatoria</taxon>
        <taxon>Monogononta</taxon>
        <taxon>Pseudotrocha</taxon>
        <taxon>Ploima</taxon>
        <taxon>Brachionidae</taxon>
        <taxon>Brachionus</taxon>
    </lineage>
</organism>
<keyword evidence="2" id="KW-1185">Reference proteome</keyword>
<proteinExistence type="predicted"/>
<evidence type="ECO:0000313" key="2">
    <source>
        <dbReference type="Proteomes" id="UP000276133"/>
    </source>
</evidence>
<name>A0A3M7S574_BRAPC</name>
<protein>
    <submittedName>
        <fullName evidence="1">Uncharacterized protein</fullName>
    </submittedName>
</protein>
<dbReference type="Proteomes" id="UP000276133">
    <property type="component" value="Unassembled WGS sequence"/>
</dbReference>
<gene>
    <name evidence="1" type="ORF">BpHYR1_025578</name>
</gene>
<dbReference type="EMBL" id="REGN01002048">
    <property type="protein sequence ID" value="RNA30740.1"/>
    <property type="molecule type" value="Genomic_DNA"/>
</dbReference>
<sequence length="421" mass="49461">MDFVKFSTIRKILITFFIKLDNNNQLEDVNFKIVQQSYSHVLAEIQTNHTFIYFSLIKSLTGQITSKGKISNSDSFHKKHYLFMETLEPATSYILKLYANLSHNRKKFIMIFSHNITTIESDQNISYNDYDYDFTLDANQDFPKRVINCELNVKETDLKGKNFQSLFTKLKSKKKYQIVTINYSSQLMASILNENFTQTEKYLSLDHVERFSSFFELPLCVFDFPVDVNSDTSEDYDYYDSTLIDDEEPNFNIHTSLELEHQTMLHIYSRCLRSNRPVRVPNGRSINLSSVKNSASEQIIFPIKEETSISFIPITKMQKSGNDTKNKFQPKVKQLSSYKKETLDSFIPNYLARHMTSINNCYIINNREIQFQIDKLPQDLNGQELNQRYRTILKNLAILSRFKFRIFNSSQFNKFAGREEN</sequence>
<accession>A0A3M7S574</accession>
<reference evidence="1 2" key="1">
    <citation type="journal article" date="2018" name="Sci. Rep.">
        <title>Genomic signatures of local adaptation to the degree of environmental predictability in rotifers.</title>
        <authorList>
            <person name="Franch-Gras L."/>
            <person name="Hahn C."/>
            <person name="Garcia-Roger E.M."/>
            <person name="Carmona M.J."/>
            <person name="Serra M."/>
            <person name="Gomez A."/>
        </authorList>
    </citation>
    <scope>NUCLEOTIDE SEQUENCE [LARGE SCALE GENOMIC DNA]</scope>
    <source>
        <strain evidence="1">HYR1</strain>
    </source>
</reference>
<evidence type="ECO:0000313" key="1">
    <source>
        <dbReference type="EMBL" id="RNA30740.1"/>
    </source>
</evidence>
<dbReference type="AlphaFoldDB" id="A0A3M7S574"/>